<feature type="signal peptide" evidence="5">
    <location>
        <begin position="1"/>
        <end position="19"/>
    </location>
</feature>
<sequence>MKLNLLVIFLLFFVSNSGAVSYDFVVAKDGSGHFKTVQEAIDAVPAFRQRTTMIFIKKGVYKEKIIIAEQKKNISLIGESKDQTILTYDDYAQKKSAFGEDIGTSGSASFYCSGEGFVAENLTFENSAGPVGQAVAMWVSADKAIFLNCRFLGFQDTLYTYGKGARQFYYRCYIEGTVDYIFGASTAWFEACELHCKRSGYITAASTPETSPFGYIFNNCVVTGEPDTKDFYLGRPWRPFAKVLFMNSTLPSFIKAEGWHNWGKESNEHTVFYAEYNNSGPGALSQSRVKWSHQLSVEEAEKLSLSVVFGDWDMELLKKKGVQLR</sequence>
<evidence type="ECO:0000313" key="7">
    <source>
        <dbReference type="EMBL" id="MFD2546606.1"/>
    </source>
</evidence>
<feature type="chain" id="PRO_5044969445" description="Pectinesterase" evidence="5">
    <location>
        <begin position="20"/>
        <end position="325"/>
    </location>
</feature>
<dbReference type="InterPro" id="IPR012334">
    <property type="entry name" value="Pectin_lyas_fold"/>
</dbReference>
<name>A0ABW5KGF1_9SPHI</name>
<evidence type="ECO:0000256" key="2">
    <source>
        <dbReference type="ARBA" id="ARBA00022801"/>
    </source>
</evidence>
<evidence type="ECO:0000313" key="8">
    <source>
        <dbReference type="Proteomes" id="UP001597545"/>
    </source>
</evidence>
<dbReference type="EMBL" id="JBHULR010000002">
    <property type="protein sequence ID" value="MFD2546606.1"/>
    <property type="molecule type" value="Genomic_DNA"/>
</dbReference>
<dbReference type="EC" id="3.1.1.11" evidence="5"/>
<protein>
    <recommendedName>
        <fullName evidence="5">Pectinesterase</fullName>
        <ecNumber evidence="5">3.1.1.11</ecNumber>
    </recommendedName>
</protein>
<dbReference type="Proteomes" id="UP001597545">
    <property type="component" value="Unassembled WGS sequence"/>
</dbReference>
<feature type="active site" evidence="4">
    <location>
        <position position="179"/>
    </location>
</feature>
<comment type="pathway">
    <text evidence="5">Glycan metabolism; pectin degradation; 2-dehydro-3-deoxy-D-gluconate from pectin: step 1/5.</text>
</comment>
<proteinExistence type="inferred from homology"/>
<evidence type="ECO:0000256" key="1">
    <source>
        <dbReference type="ARBA" id="ARBA00008891"/>
    </source>
</evidence>
<dbReference type="PANTHER" id="PTHR31321:SF57">
    <property type="entry name" value="PECTINESTERASE 53-RELATED"/>
    <property type="match status" value="1"/>
</dbReference>
<dbReference type="PANTHER" id="PTHR31321">
    <property type="entry name" value="ACYL-COA THIOESTER HYDROLASE YBHC-RELATED"/>
    <property type="match status" value="1"/>
</dbReference>
<keyword evidence="5" id="KW-0732">Signal</keyword>
<dbReference type="RefSeq" id="WP_380900559.1">
    <property type="nucleotide sequence ID" value="NZ_JBHUEG010000003.1"/>
</dbReference>
<evidence type="ECO:0000259" key="6">
    <source>
        <dbReference type="Pfam" id="PF01095"/>
    </source>
</evidence>
<feature type="domain" description="Pectinesterase catalytic" evidence="6">
    <location>
        <begin position="23"/>
        <end position="300"/>
    </location>
</feature>
<dbReference type="InterPro" id="IPR033131">
    <property type="entry name" value="Pectinesterase_Asp_AS"/>
</dbReference>
<comment type="caution">
    <text evidence="7">The sequence shown here is derived from an EMBL/GenBank/DDBJ whole genome shotgun (WGS) entry which is preliminary data.</text>
</comment>
<accession>A0ABW5KGF1</accession>
<dbReference type="InterPro" id="IPR000070">
    <property type="entry name" value="Pectinesterase_cat"/>
</dbReference>
<evidence type="ECO:0000256" key="3">
    <source>
        <dbReference type="ARBA" id="ARBA00023085"/>
    </source>
</evidence>
<dbReference type="Pfam" id="PF01095">
    <property type="entry name" value="Pectinesterase"/>
    <property type="match status" value="1"/>
</dbReference>
<keyword evidence="2 5" id="KW-0378">Hydrolase</keyword>
<keyword evidence="8" id="KW-1185">Reference proteome</keyword>
<comment type="similarity">
    <text evidence="1">Belongs to the pectinesterase family.</text>
</comment>
<reference evidence="8" key="1">
    <citation type="journal article" date="2019" name="Int. J. Syst. Evol. Microbiol.">
        <title>The Global Catalogue of Microorganisms (GCM) 10K type strain sequencing project: providing services to taxonomists for standard genome sequencing and annotation.</title>
        <authorList>
            <consortium name="The Broad Institute Genomics Platform"/>
            <consortium name="The Broad Institute Genome Sequencing Center for Infectious Disease"/>
            <person name="Wu L."/>
            <person name="Ma J."/>
        </authorList>
    </citation>
    <scope>NUCLEOTIDE SEQUENCE [LARGE SCALE GENOMIC DNA]</scope>
    <source>
        <strain evidence="8">KCTC 42662</strain>
    </source>
</reference>
<keyword evidence="3 5" id="KW-0063">Aspartyl esterase</keyword>
<dbReference type="InterPro" id="IPR011050">
    <property type="entry name" value="Pectin_lyase_fold/virulence"/>
</dbReference>
<organism evidence="7 8">
    <name type="scientific">Sphingobacterium suaedae</name>
    <dbReference type="NCBI Taxonomy" id="1686402"/>
    <lineage>
        <taxon>Bacteria</taxon>
        <taxon>Pseudomonadati</taxon>
        <taxon>Bacteroidota</taxon>
        <taxon>Sphingobacteriia</taxon>
        <taxon>Sphingobacteriales</taxon>
        <taxon>Sphingobacteriaceae</taxon>
        <taxon>Sphingobacterium</taxon>
    </lineage>
</organism>
<dbReference type="PROSITE" id="PS00503">
    <property type="entry name" value="PECTINESTERASE_2"/>
    <property type="match status" value="1"/>
</dbReference>
<comment type="catalytic activity">
    <reaction evidence="5">
        <text>[(1-&gt;4)-alpha-D-galacturonosyl methyl ester](n) + n H2O = [(1-&gt;4)-alpha-D-galacturonosyl](n) + n methanol + n H(+)</text>
        <dbReference type="Rhea" id="RHEA:22380"/>
        <dbReference type="Rhea" id="RHEA-COMP:14570"/>
        <dbReference type="Rhea" id="RHEA-COMP:14573"/>
        <dbReference type="ChEBI" id="CHEBI:15377"/>
        <dbReference type="ChEBI" id="CHEBI:15378"/>
        <dbReference type="ChEBI" id="CHEBI:17790"/>
        <dbReference type="ChEBI" id="CHEBI:140522"/>
        <dbReference type="ChEBI" id="CHEBI:140523"/>
        <dbReference type="EC" id="3.1.1.11"/>
    </reaction>
</comment>
<dbReference type="Gene3D" id="2.160.20.10">
    <property type="entry name" value="Single-stranded right-handed beta-helix, Pectin lyase-like"/>
    <property type="match status" value="1"/>
</dbReference>
<dbReference type="SUPFAM" id="SSF51126">
    <property type="entry name" value="Pectin lyase-like"/>
    <property type="match status" value="1"/>
</dbReference>
<evidence type="ECO:0000256" key="4">
    <source>
        <dbReference type="PROSITE-ProRule" id="PRU10040"/>
    </source>
</evidence>
<gene>
    <name evidence="7" type="ORF">ACFSR5_02980</name>
</gene>
<evidence type="ECO:0000256" key="5">
    <source>
        <dbReference type="RuleBase" id="RU000589"/>
    </source>
</evidence>